<feature type="chain" id="PRO_5034552665" description="FAD-binding PCMH-type domain-containing protein" evidence="3">
    <location>
        <begin position="22"/>
        <end position="621"/>
    </location>
</feature>
<dbReference type="InterPro" id="IPR012951">
    <property type="entry name" value="BBE"/>
</dbReference>
<dbReference type="AlphaFoldDB" id="A0A8H3GER7"/>
<dbReference type="PROSITE" id="PS51387">
    <property type="entry name" value="FAD_PCMH"/>
    <property type="match status" value="1"/>
</dbReference>
<evidence type="ECO:0000313" key="6">
    <source>
        <dbReference type="Proteomes" id="UP000663861"/>
    </source>
</evidence>
<proteinExistence type="inferred from homology"/>
<protein>
    <recommendedName>
        <fullName evidence="4">FAD-binding PCMH-type domain-containing protein</fullName>
    </recommendedName>
</protein>
<dbReference type="InterPro" id="IPR006094">
    <property type="entry name" value="Oxid_FAD_bind_N"/>
</dbReference>
<dbReference type="PANTHER" id="PTHR13878">
    <property type="entry name" value="GULONOLACTONE OXIDASE"/>
    <property type="match status" value="1"/>
</dbReference>
<feature type="signal peptide" evidence="3">
    <location>
        <begin position="1"/>
        <end position="21"/>
    </location>
</feature>
<sequence length="621" mass="66567">MVRRLTAAGLVAVATLSSVRAEENNSTITVKFQKANTTYVPAIAKVPKVVWDVLNGVVGGRLYTNGAPFSRPCFTNGTSTGSLNADACSAVQANYLSNTFRADNFGAYINASLTQWETCQKTQENCYLDYTNPANPAAFTPPATCAQGSVSAYYIDVRNGIDVIAAFVFSRLTSVPLVIKNSGHDYKGRSSAPNALTLWTHNIKYINYNEKFQPDFCSSVAATPAVTYGAGQDFASLYQFAEDNGLTFLGGTDKTVGAAGGWVQGGGHGMLSNTLGLGVDRVLQFKVVTPDGIIRTANACQNSDLFWALRGGGGGTFGVVLEATSRVEKKIPTQSGTFGVVLEATSRVEKKIPTQSIFVKFNPVTAHVVAYMSTIIENSVKWAEDGWGGYISPNYAIFATPKLNRTEAEASMAPLAQVVASFGSDVITNEFTSYDTFLPLFNNVVANAAAPVGRPFTMATRIVPAANFATAEGRSALLSATLSAFTTVGGAAQIMVTAPYSYNATSPSDTSVTPAWRNALWHTLLVGFWNYNSNADQQATVYSTVSAAADKLRAITPGSGAYQNEADVSEPDHENSFWGSNYDRLVSIKKKYDPKGLLECWHCVNWKGASNERYQCYTQSG</sequence>
<feature type="domain" description="FAD-binding PCMH-type" evidence="4">
    <location>
        <begin position="146"/>
        <end position="330"/>
    </location>
</feature>
<gene>
    <name evidence="5" type="ORF">RDB_LOCUS47515</name>
</gene>
<dbReference type="InterPro" id="IPR016169">
    <property type="entry name" value="FAD-bd_PCMH_sub2"/>
</dbReference>
<dbReference type="InterPro" id="IPR036318">
    <property type="entry name" value="FAD-bd_PCMH-like_sf"/>
</dbReference>
<evidence type="ECO:0000259" key="4">
    <source>
        <dbReference type="PROSITE" id="PS51387"/>
    </source>
</evidence>
<comment type="similarity">
    <text evidence="1">Belongs to the oxygen-dependent FAD-linked oxidoreductase family.</text>
</comment>
<accession>A0A8H3GER7</accession>
<dbReference type="SUPFAM" id="SSF56176">
    <property type="entry name" value="FAD-binding/transporter-associated domain-like"/>
    <property type="match status" value="1"/>
</dbReference>
<name>A0A8H3GER7_9AGAM</name>
<evidence type="ECO:0000256" key="1">
    <source>
        <dbReference type="ARBA" id="ARBA00005466"/>
    </source>
</evidence>
<dbReference type="EMBL" id="CAJMWY010000745">
    <property type="protein sequence ID" value="CAE6445912.1"/>
    <property type="molecule type" value="Genomic_DNA"/>
</dbReference>
<evidence type="ECO:0000256" key="3">
    <source>
        <dbReference type="SAM" id="SignalP"/>
    </source>
</evidence>
<reference evidence="5" key="1">
    <citation type="submission" date="2021-01" db="EMBL/GenBank/DDBJ databases">
        <authorList>
            <person name="Kaushik A."/>
        </authorList>
    </citation>
    <scope>NUCLEOTIDE SEQUENCE</scope>
    <source>
        <strain evidence="5">AG4-RS23</strain>
    </source>
</reference>
<dbReference type="Pfam" id="PF01565">
    <property type="entry name" value="FAD_binding_4"/>
    <property type="match status" value="1"/>
</dbReference>
<evidence type="ECO:0000256" key="2">
    <source>
        <dbReference type="ARBA" id="ARBA00023002"/>
    </source>
</evidence>
<organism evidence="5 6">
    <name type="scientific">Rhizoctonia solani</name>
    <dbReference type="NCBI Taxonomy" id="456999"/>
    <lineage>
        <taxon>Eukaryota</taxon>
        <taxon>Fungi</taxon>
        <taxon>Dikarya</taxon>
        <taxon>Basidiomycota</taxon>
        <taxon>Agaricomycotina</taxon>
        <taxon>Agaricomycetes</taxon>
        <taxon>Cantharellales</taxon>
        <taxon>Ceratobasidiaceae</taxon>
        <taxon>Rhizoctonia</taxon>
    </lineage>
</organism>
<dbReference type="InterPro" id="IPR050432">
    <property type="entry name" value="FAD-linked_Oxidoreductases_BP"/>
</dbReference>
<dbReference type="GO" id="GO:0071949">
    <property type="term" value="F:FAD binding"/>
    <property type="evidence" value="ECO:0007669"/>
    <property type="project" value="InterPro"/>
</dbReference>
<dbReference type="Gene3D" id="3.30.465.10">
    <property type="match status" value="2"/>
</dbReference>
<dbReference type="Proteomes" id="UP000663861">
    <property type="component" value="Unassembled WGS sequence"/>
</dbReference>
<dbReference type="PANTHER" id="PTHR13878:SF91">
    <property type="entry name" value="FAD BINDING DOMAIN PROTEIN (AFU_ORTHOLOGUE AFUA_6G12070)-RELATED"/>
    <property type="match status" value="1"/>
</dbReference>
<keyword evidence="2" id="KW-0560">Oxidoreductase</keyword>
<dbReference type="GO" id="GO:0016491">
    <property type="term" value="F:oxidoreductase activity"/>
    <property type="evidence" value="ECO:0007669"/>
    <property type="project" value="UniProtKB-KW"/>
</dbReference>
<evidence type="ECO:0000313" key="5">
    <source>
        <dbReference type="EMBL" id="CAE6445912.1"/>
    </source>
</evidence>
<keyword evidence="3" id="KW-0732">Signal</keyword>
<comment type="caution">
    <text evidence="5">The sequence shown here is derived from an EMBL/GenBank/DDBJ whole genome shotgun (WGS) entry which is preliminary data.</text>
</comment>
<dbReference type="InterPro" id="IPR016166">
    <property type="entry name" value="FAD-bd_PCMH"/>
</dbReference>
<dbReference type="Pfam" id="PF08031">
    <property type="entry name" value="BBE"/>
    <property type="match status" value="1"/>
</dbReference>